<dbReference type="PANTHER" id="PTHR34310:SF9">
    <property type="entry name" value="BLR5716 PROTEIN"/>
    <property type="match status" value="1"/>
</dbReference>
<dbReference type="PANTHER" id="PTHR34310">
    <property type="entry name" value="DUF427 DOMAIN PROTEIN (AFU_ORTHOLOGUE AFUA_3G02220)"/>
    <property type="match status" value="1"/>
</dbReference>
<proteinExistence type="predicted"/>
<dbReference type="Gene3D" id="2.170.150.40">
    <property type="entry name" value="Domain of unknown function (DUF427)"/>
    <property type="match status" value="2"/>
</dbReference>
<feature type="domain" description="DUF427" evidence="1">
    <location>
        <begin position="145"/>
        <end position="234"/>
    </location>
</feature>
<organism evidence="2 3">
    <name type="scientific">Paractinoplanes atraurantiacus</name>
    <dbReference type="NCBI Taxonomy" id="1036182"/>
    <lineage>
        <taxon>Bacteria</taxon>
        <taxon>Bacillati</taxon>
        <taxon>Actinomycetota</taxon>
        <taxon>Actinomycetes</taxon>
        <taxon>Micromonosporales</taxon>
        <taxon>Micromonosporaceae</taxon>
        <taxon>Paractinoplanes</taxon>
    </lineage>
</organism>
<name>A0A285K119_9ACTN</name>
<dbReference type="Proteomes" id="UP000219612">
    <property type="component" value="Unassembled WGS sequence"/>
</dbReference>
<dbReference type="Pfam" id="PF04248">
    <property type="entry name" value="NTP_transf_9"/>
    <property type="match status" value="2"/>
</dbReference>
<gene>
    <name evidence="2" type="ORF">SAMN05421748_128108</name>
</gene>
<evidence type="ECO:0000313" key="3">
    <source>
        <dbReference type="Proteomes" id="UP000219612"/>
    </source>
</evidence>
<evidence type="ECO:0000259" key="1">
    <source>
        <dbReference type="Pfam" id="PF04248"/>
    </source>
</evidence>
<dbReference type="EMBL" id="OBDY01000028">
    <property type="protein sequence ID" value="SNY65697.1"/>
    <property type="molecule type" value="Genomic_DNA"/>
</dbReference>
<dbReference type="InterPro" id="IPR038694">
    <property type="entry name" value="DUF427_sf"/>
</dbReference>
<dbReference type="InterPro" id="IPR007361">
    <property type="entry name" value="DUF427"/>
</dbReference>
<protein>
    <submittedName>
        <fullName evidence="2">Uncharacterized conserved protein, DUF427 family</fullName>
    </submittedName>
</protein>
<reference evidence="2 3" key="1">
    <citation type="submission" date="2017-09" db="EMBL/GenBank/DDBJ databases">
        <authorList>
            <person name="Ehlers B."/>
            <person name="Leendertz F.H."/>
        </authorList>
    </citation>
    <scope>NUCLEOTIDE SEQUENCE [LARGE SCALE GENOMIC DNA]</scope>
    <source>
        <strain evidence="2 3">CGMCC 4.6857</strain>
    </source>
</reference>
<evidence type="ECO:0000313" key="2">
    <source>
        <dbReference type="EMBL" id="SNY65697.1"/>
    </source>
</evidence>
<feature type="domain" description="DUF427" evidence="1">
    <location>
        <begin position="24"/>
        <end position="110"/>
    </location>
</feature>
<sequence length="253" mass="28697">MGMTSDYPPSITEVNQMEPSPRRVRATLNGRVVVDTTRAVYLWEIPSYPQYYIPIEDVAADVIVDEEHEQHLSRGRARRLGLRAGDVHRPAAARQYVESKLPGLEGLVRFEWDALDAWFEEDEEIFGHPRCPYHRVDALRSTRHVRVELDGVVLAESRSPVLLFETGLPTRYYLDRTAVNFGALTHSDTSTHCPYKGRTSDYWSVGARPDLAWSYAQPFPAVAAIAGLVAFYNEKVSTYVDDQLLDRPVTPFS</sequence>
<accession>A0A285K119</accession>
<dbReference type="AlphaFoldDB" id="A0A285K119"/>
<keyword evidence="3" id="KW-1185">Reference proteome</keyword>
<dbReference type="RefSeq" id="WP_218854843.1">
    <property type="nucleotide sequence ID" value="NZ_OBDY01000028.1"/>
</dbReference>